<dbReference type="InterPro" id="IPR012309">
    <property type="entry name" value="DNA_ligase_ATP-dep_C"/>
</dbReference>
<sequence length="307" mass="35670">MSMIEEKISPMLASSSDPFDSPEWIYEIKWDGSRTIAFLSNKTRLQDRKLVDITHQFPDLALLHKQIKAKEAILDGELVVLKNGKPSYKSIMSRKHQQNLVKINLLSKIMPVIFITWDILYLDGKPLVELPLIERKDILRKTVKESEVIKISDFIFEHGKMLFEETGKRGLEGIVAKKADSKYLIGKRSKLWLKSKHFIVINAVIIGYRTDKTALILGLYDEENNLINIGSCESGLSQKELKAFYEVAKGIKAPDNYYNFKEKNVQWLKPLLTCKVRFMEWSENMKMRAPSFIQFEYNVKPEECRFE</sequence>
<reference evidence="7" key="1">
    <citation type="journal article" date="2015" name="Genome Announc.">
        <title>Whole-Genome Sequences of 80 Environmental and Clinical Isolates of Burkholderia pseudomallei.</title>
        <authorList>
            <person name="Johnson S.L."/>
            <person name="Baker A.L."/>
            <person name="Chain P.S."/>
            <person name="Currie B.J."/>
            <person name="Daligault H.E."/>
            <person name="Davenport K.W."/>
            <person name="Davis C.B."/>
            <person name="Inglis T.J."/>
            <person name="Kaestli M."/>
            <person name="Koren S."/>
            <person name="Mayo M."/>
            <person name="Merritt A.J."/>
            <person name="Price E.P."/>
            <person name="Sarovich D.S."/>
            <person name="Warner J."/>
            <person name="Rosovitz M.J."/>
        </authorList>
    </citation>
    <scope>NUCLEOTIDE SEQUENCE [LARGE SCALE GENOMIC DNA]</scope>
    <source>
        <strain evidence="7">DSM 2030</strain>
    </source>
</reference>
<keyword evidence="3 6" id="KW-0436">Ligase</keyword>
<protein>
    <recommendedName>
        <fullName evidence="2">DNA ligase (ATP)</fullName>
        <ecNumber evidence="2">6.5.1.1</ecNumber>
    </recommendedName>
</protein>
<dbReference type="InterPro" id="IPR012340">
    <property type="entry name" value="NA-bd_OB-fold"/>
</dbReference>
<dbReference type="InterPro" id="IPR050191">
    <property type="entry name" value="ATP-dep_DNA_ligase"/>
</dbReference>
<dbReference type="Pfam" id="PF01068">
    <property type="entry name" value="DNA_ligase_A_M"/>
    <property type="match status" value="1"/>
</dbReference>
<proteinExistence type="inferred from homology"/>
<dbReference type="EMBL" id="CP009170">
    <property type="protein sequence ID" value="AIS53052.1"/>
    <property type="molecule type" value="Genomic_DNA"/>
</dbReference>
<dbReference type="InterPro" id="IPR014146">
    <property type="entry name" value="LigD_ligase_dom"/>
</dbReference>
<dbReference type="CDD" id="cd07906">
    <property type="entry name" value="Adenylation_DNA_ligase_LigD_LigC"/>
    <property type="match status" value="1"/>
</dbReference>
<comment type="similarity">
    <text evidence="1">Belongs to the ATP-dependent DNA ligase family.</text>
</comment>
<dbReference type="OrthoDB" id="9802472at2"/>
<dbReference type="GO" id="GO:0005524">
    <property type="term" value="F:ATP binding"/>
    <property type="evidence" value="ECO:0007669"/>
    <property type="project" value="InterPro"/>
</dbReference>
<dbReference type="SUPFAM" id="SSF50249">
    <property type="entry name" value="Nucleic acid-binding proteins"/>
    <property type="match status" value="1"/>
</dbReference>
<evidence type="ECO:0000313" key="7">
    <source>
        <dbReference type="Proteomes" id="UP000029669"/>
    </source>
</evidence>
<dbReference type="KEGG" id="tki:TKV_c19040"/>
<dbReference type="Gene3D" id="2.40.50.140">
    <property type="entry name" value="Nucleic acid-binding proteins"/>
    <property type="match status" value="1"/>
</dbReference>
<dbReference type="Gene3D" id="3.30.1490.70">
    <property type="match status" value="1"/>
</dbReference>
<dbReference type="NCBIfam" id="TIGR02779">
    <property type="entry name" value="NHEJ_ligase_lig"/>
    <property type="match status" value="1"/>
</dbReference>
<accession>A0A097ATC0</accession>
<dbReference type="PANTHER" id="PTHR45674:SF4">
    <property type="entry name" value="DNA LIGASE 1"/>
    <property type="match status" value="1"/>
</dbReference>
<dbReference type="GO" id="GO:0003910">
    <property type="term" value="F:DNA ligase (ATP) activity"/>
    <property type="evidence" value="ECO:0007669"/>
    <property type="project" value="UniProtKB-EC"/>
</dbReference>
<dbReference type="HOGENOM" id="CLU_008325_4_0_9"/>
<dbReference type="RefSeq" id="WP_049685694.1">
    <property type="nucleotide sequence ID" value="NZ_CP009170.1"/>
</dbReference>
<evidence type="ECO:0000259" key="5">
    <source>
        <dbReference type="PROSITE" id="PS50160"/>
    </source>
</evidence>
<feature type="domain" description="ATP-dependent DNA ligase family profile" evidence="5">
    <location>
        <begin position="114"/>
        <end position="253"/>
    </location>
</feature>
<dbReference type="GO" id="GO:0006281">
    <property type="term" value="P:DNA repair"/>
    <property type="evidence" value="ECO:0007669"/>
    <property type="project" value="InterPro"/>
</dbReference>
<dbReference type="STRING" id="2325.TKV_c19040"/>
<dbReference type="Proteomes" id="UP000029669">
    <property type="component" value="Chromosome"/>
</dbReference>
<dbReference type="AlphaFoldDB" id="A0A097ATC0"/>
<comment type="catalytic activity">
    <reaction evidence="4">
        <text>ATP + (deoxyribonucleotide)n-3'-hydroxyl + 5'-phospho-(deoxyribonucleotide)m = (deoxyribonucleotide)n+m + AMP + diphosphate.</text>
        <dbReference type="EC" id="6.5.1.1"/>
    </reaction>
</comment>
<dbReference type="PROSITE" id="PS50160">
    <property type="entry name" value="DNA_LIGASE_A3"/>
    <property type="match status" value="1"/>
</dbReference>
<evidence type="ECO:0000256" key="4">
    <source>
        <dbReference type="ARBA" id="ARBA00034003"/>
    </source>
</evidence>
<evidence type="ECO:0000256" key="3">
    <source>
        <dbReference type="ARBA" id="ARBA00022598"/>
    </source>
</evidence>
<dbReference type="InterPro" id="IPR012310">
    <property type="entry name" value="DNA_ligase_ATP-dep_cent"/>
</dbReference>
<dbReference type="SUPFAM" id="SSF56091">
    <property type="entry name" value="DNA ligase/mRNA capping enzyme, catalytic domain"/>
    <property type="match status" value="1"/>
</dbReference>
<gene>
    <name evidence="6" type="primary">ligD</name>
    <name evidence="6" type="ORF">TKV_c19040</name>
</gene>
<evidence type="ECO:0000256" key="1">
    <source>
        <dbReference type="ARBA" id="ARBA00007572"/>
    </source>
</evidence>
<dbReference type="CDD" id="cd07971">
    <property type="entry name" value="OBF_DNA_ligase_LigD"/>
    <property type="match status" value="1"/>
</dbReference>
<dbReference type="GO" id="GO:0006310">
    <property type="term" value="P:DNA recombination"/>
    <property type="evidence" value="ECO:0007669"/>
    <property type="project" value="InterPro"/>
</dbReference>
<evidence type="ECO:0000256" key="2">
    <source>
        <dbReference type="ARBA" id="ARBA00012727"/>
    </source>
</evidence>
<dbReference type="Gene3D" id="3.30.470.30">
    <property type="entry name" value="DNA ligase/mRNA capping enzyme"/>
    <property type="match status" value="1"/>
</dbReference>
<dbReference type="EC" id="6.5.1.1" evidence="2"/>
<dbReference type="Pfam" id="PF04679">
    <property type="entry name" value="DNA_ligase_A_C"/>
    <property type="match status" value="1"/>
</dbReference>
<evidence type="ECO:0000313" key="6">
    <source>
        <dbReference type="EMBL" id="AIS53052.1"/>
    </source>
</evidence>
<organism evidence="6 7">
    <name type="scientific">Thermoanaerobacter kivui</name>
    <name type="common">Acetogenium kivui</name>
    <dbReference type="NCBI Taxonomy" id="2325"/>
    <lineage>
        <taxon>Bacteria</taxon>
        <taxon>Bacillati</taxon>
        <taxon>Bacillota</taxon>
        <taxon>Clostridia</taxon>
        <taxon>Thermoanaerobacterales</taxon>
        <taxon>Thermoanaerobacteraceae</taxon>
        <taxon>Thermoanaerobacter</taxon>
    </lineage>
</organism>
<keyword evidence="7" id="KW-1185">Reference proteome</keyword>
<dbReference type="eggNOG" id="COG1793">
    <property type="taxonomic scope" value="Bacteria"/>
</dbReference>
<dbReference type="PANTHER" id="PTHR45674">
    <property type="entry name" value="DNA LIGASE 1/3 FAMILY MEMBER"/>
    <property type="match status" value="1"/>
</dbReference>
<name>A0A097ATC0_THEKI</name>